<keyword evidence="6 11" id="KW-0812">Transmembrane</keyword>
<keyword evidence="10 11" id="KW-0472">Membrane</keyword>
<dbReference type="Pfam" id="PF00672">
    <property type="entry name" value="HAMP"/>
    <property type="match status" value="1"/>
</dbReference>
<evidence type="ECO:0000256" key="10">
    <source>
        <dbReference type="ARBA" id="ARBA00023136"/>
    </source>
</evidence>
<dbReference type="Gene3D" id="1.10.287.130">
    <property type="match status" value="1"/>
</dbReference>
<organism evidence="14 15">
    <name type="scientific">Streptoalloteichus hindustanus</name>
    <dbReference type="NCBI Taxonomy" id="2017"/>
    <lineage>
        <taxon>Bacteria</taxon>
        <taxon>Bacillati</taxon>
        <taxon>Actinomycetota</taxon>
        <taxon>Actinomycetes</taxon>
        <taxon>Pseudonocardiales</taxon>
        <taxon>Pseudonocardiaceae</taxon>
        <taxon>Streptoalloteichus</taxon>
    </lineage>
</organism>
<feature type="domain" description="Histidine kinase" evidence="12">
    <location>
        <begin position="271"/>
        <end position="500"/>
    </location>
</feature>
<dbReference type="EMBL" id="FQVN01000011">
    <property type="protein sequence ID" value="SHG61209.1"/>
    <property type="molecule type" value="Genomic_DNA"/>
</dbReference>
<evidence type="ECO:0000256" key="9">
    <source>
        <dbReference type="ARBA" id="ARBA00023012"/>
    </source>
</evidence>
<keyword evidence="4" id="KW-0597">Phosphoprotein</keyword>
<dbReference type="Gene3D" id="6.10.340.10">
    <property type="match status" value="1"/>
</dbReference>
<dbReference type="CDD" id="cd06225">
    <property type="entry name" value="HAMP"/>
    <property type="match status" value="1"/>
</dbReference>
<dbReference type="Pfam" id="PF00512">
    <property type="entry name" value="HisKA"/>
    <property type="match status" value="1"/>
</dbReference>
<dbReference type="Proteomes" id="UP000184501">
    <property type="component" value="Unassembled WGS sequence"/>
</dbReference>
<proteinExistence type="predicted"/>
<dbReference type="FunFam" id="1.10.287.130:FF:000001">
    <property type="entry name" value="Two-component sensor histidine kinase"/>
    <property type="match status" value="1"/>
</dbReference>
<keyword evidence="9" id="KW-0902">Two-component regulatory system</keyword>
<evidence type="ECO:0000256" key="1">
    <source>
        <dbReference type="ARBA" id="ARBA00000085"/>
    </source>
</evidence>
<dbReference type="CDD" id="cd00082">
    <property type="entry name" value="HisKA"/>
    <property type="match status" value="1"/>
</dbReference>
<dbReference type="CDD" id="cd00075">
    <property type="entry name" value="HATPase"/>
    <property type="match status" value="1"/>
</dbReference>
<dbReference type="InterPro" id="IPR003661">
    <property type="entry name" value="HisK_dim/P_dom"/>
</dbReference>
<evidence type="ECO:0000259" key="12">
    <source>
        <dbReference type="PROSITE" id="PS50109"/>
    </source>
</evidence>
<dbReference type="EC" id="2.7.13.3" evidence="3"/>
<evidence type="ECO:0000256" key="5">
    <source>
        <dbReference type="ARBA" id="ARBA00022679"/>
    </source>
</evidence>
<dbReference type="SMART" id="SM00304">
    <property type="entry name" value="HAMP"/>
    <property type="match status" value="1"/>
</dbReference>
<dbReference type="Pfam" id="PF02518">
    <property type="entry name" value="HATPase_c"/>
    <property type="match status" value="1"/>
</dbReference>
<dbReference type="InterPro" id="IPR050428">
    <property type="entry name" value="TCS_sensor_his_kinase"/>
</dbReference>
<feature type="domain" description="HAMP" evidence="13">
    <location>
        <begin position="201"/>
        <end position="256"/>
    </location>
</feature>
<keyword evidence="7 14" id="KW-0418">Kinase</keyword>
<dbReference type="InterPro" id="IPR005467">
    <property type="entry name" value="His_kinase_dom"/>
</dbReference>
<dbReference type="InterPro" id="IPR036890">
    <property type="entry name" value="HATPase_C_sf"/>
</dbReference>
<sequence>MSRRPLRARTGGASLRARLLVGLLVLAGFGLLGAHAASAALLRGYLTSQIDDGLNATHGQLATLEQQQGIDLLTRGDATVSDEVRGEIPRELVIEYHAPDGVLWLRLSGARDAAPPALPKLDLAAARELAGQPFEVGSTNGDRRPHYRVLVRVIPGDKGVAVVAVDTAPRHATVRRLVLIELVVTLVVLVVLVLLGRGVVRLALRPLDDVEDTAESIISGGDLSRRVPVTGSQPSEIGRLATTLNTMLGQIERAFRQRADSEARLRRFVADASHELRTPLAGIRGLAELHRQGAVRDEAETRRLVGRIEAEATRMSLLVDDLLLLARMDEERRWRREPVDLVPVAVEAMESARAVDPHRPLSLVILPESGGDDVPPATVLGDEVRLHQVAANLLGNALTHTPPGTPIVVRVGVDDGLRHGLLEVVDRGPGLTPEQVERVFERFYRGDPARTRPHSRTGYSGTGLGLSIVDAIVTAHRGRVEYRPTPGGGATFRVTLPLAGHGEDGDTP</sequence>
<reference evidence="14 15" key="1">
    <citation type="submission" date="2016-11" db="EMBL/GenBank/DDBJ databases">
        <authorList>
            <person name="Jaros S."/>
            <person name="Januszkiewicz K."/>
            <person name="Wedrychowicz H."/>
        </authorList>
    </citation>
    <scope>NUCLEOTIDE SEQUENCE [LARGE SCALE GENOMIC DNA]</scope>
    <source>
        <strain evidence="14 15">DSM 44523</strain>
    </source>
</reference>
<evidence type="ECO:0000256" key="3">
    <source>
        <dbReference type="ARBA" id="ARBA00012438"/>
    </source>
</evidence>
<dbReference type="SMART" id="SM00387">
    <property type="entry name" value="HATPase_c"/>
    <property type="match status" value="1"/>
</dbReference>
<evidence type="ECO:0000313" key="15">
    <source>
        <dbReference type="Proteomes" id="UP000184501"/>
    </source>
</evidence>
<protein>
    <recommendedName>
        <fullName evidence="3">histidine kinase</fullName>
        <ecNumber evidence="3">2.7.13.3</ecNumber>
    </recommendedName>
</protein>
<name>A0A1M5L8Y8_STRHI</name>
<dbReference type="STRING" id="2017.SAMN05444320_11121"/>
<evidence type="ECO:0000259" key="13">
    <source>
        <dbReference type="PROSITE" id="PS50885"/>
    </source>
</evidence>
<dbReference type="SUPFAM" id="SSF158472">
    <property type="entry name" value="HAMP domain-like"/>
    <property type="match status" value="1"/>
</dbReference>
<dbReference type="GO" id="GO:0005886">
    <property type="term" value="C:plasma membrane"/>
    <property type="evidence" value="ECO:0007669"/>
    <property type="project" value="UniProtKB-SubCell"/>
</dbReference>
<dbReference type="SUPFAM" id="SSF55874">
    <property type="entry name" value="ATPase domain of HSP90 chaperone/DNA topoisomerase II/histidine kinase"/>
    <property type="match status" value="1"/>
</dbReference>
<dbReference type="PANTHER" id="PTHR45436:SF5">
    <property type="entry name" value="SENSOR HISTIDINE KINASE TRCS"/>
    <property type="match status" value="1"/>
</dbReference>
<comment type="catalytic activity">
    <reaction evidence="1">
        <text>ATP + protein L-histidine = ADP + protein N-phospho-L-histidine.</text>
        <dbReference type="EC" id="2.7.13.3"/>
    </reaction>
</comment>
<dbReference type="OrthoDB" id="9786919at2"/>
<dbReference type="Gene3D" id="3.30.565.10">
    <property type="entry name" value="Histidine kinase-like ATPase, C-terminal domain"/>
    <property type="match status" value="1"/>
</dbReference>
<dbReference type="SMART" id="SM00388">
    <property type="entry name" value="HisKA"/>
    <property type="match status" value="1"/>
</dbReference>
<dbReference type="InterPro" id="IPR003660">
    <property type="entry name" value="HAMP_dom"/>
</dbReference>
<accession>A0A1M5L8Y8</accession>
<evidence type="ECO:0000313" key="14">
    <source>
        <dbReference type="EMBL" id="SHG61209.1"/>
    </source>
</evidence>
<keyword evidence="8 11" id="KW-1133">Transmembrane helix</keyword>
<dbReference type="PROSITE" id="PS50109">
    <property type="entry name" value="HIS_KIN"/>
    <property type="match status" value="1"/>
</dbReference>
<dbReference type="RefSeq" id="WP_073488572.1">
    <property type="nucleotide sequence ID" value="NZ_FQVN01000011.1"/>
</dbReference>
<gene>
    <name evidence="14" type="ORF">SAMN05444320_11121</name>
</gene>
<evidence type="ECO:0000256" key="6">
    <source>
        <dbReference type="ARBA" id="ARBA00022692"/>
    </source>
</evidence>
<dbReference type="PANTHER" id="PTHR45436">
    <property type="entry name" value="SENSOR HISTIDINE KINASE YKOH"/>
    <property type="match status" value="1"/>
</dbReference>
<dbReference type="InterPro" id="IPR004358">
    <property type="entry name" value="Sig_transdc_His_kin-like_C"/>
</dbReference>
<evidence type="ECO:0000256" key="7">
    <source>
        <dbReference type="ARBA" id="ARBA00022777"/>
    </source>
</evidence>
<keyword evidence="5" id="KW-0808">Transferase</keyword>
<evidence type="ECO:0000256" key="4">
    <source>
        <dbReference type="ARBA" id="ARBA00022553"/>
    </source>
</evidence>
<evidence type="ECO:0000256" key="8">
    <source>
        <dbReference type="ARBA" id="ARBA00022989"/>
    </source>
</evidence>
<dbReference type="InterPro" id="IPR003594">
    <property type="entry name" value="HATPase_dom"/>
</dbReference>
<dbReference type="PRINTS" id="PR00344">
    <property type="entry name" value="BCTRLSENSOR"/>
</dbReference>
<dbReference type="GO" id="GO:0000155">
    <property type="term" value="F:phosphorelay sensor kinase activity"/>
    <property type="evidence" value="ECO:0007669"/>
    <property type="project" value="InterPro"/>
</dbReference>
<evidence type="ECO:0000256" key="2">
    <source>
        <dbReference type="ARBA" id="ARBA00004236"/>
    </source>
</evidence>
<comment type="subcellular location">
    <subcellularLocation>
        <location evidence="2">Cell membrane</location>
    </subcellularLocation>
</comment>
<dbReference type="InterPro" id="IPR036097">
    <property type="entry name" value="HisK_dim/P_sf"/>
</dbReference>
<dbReference type="PROSITE" id="PS50885">
    <property type="entry name" value="HAMP"/>
    <property type="match status" value="1"/>
</dbReference>
<keyword evidence="15" id="KW-1185">Reference proteome</keyword>
<dbReference type="AlphaFoldDB" id="A0A1M5L8Y8"/>
<dbReference type="SUPFAM" id="SSF47384">
    <property type="entry name" value="Homodimeric domain of signal transducing histidine kinase"/>
    <property type="match status" value="1"/>
</dbReference>
<evidence type="ECO:0000256" key="11">
    <source>
        <dbReference type="SAM" id="Phobius"/>
    </source>
</evidence>
<feature type="transmembrane region" description="Helical" evidence="11">
    <location>
        <begin position="177"/>
        <end position="195"/>
    </location>
</feature>